<reference evidence="4 5" key="1">
    <citation type="submission" date="2017-01" db="EMBL/GenBank/DDBJ databases">
        <title>Genomic analysis of Xuhuaishuia manganoxidans DY6-4.</title>
        <authorList>
            <person name="Wang X."/>
        </authorList>
    </citation>
    <scope>NUCLEOTIDE SEQUENCE [LARGE SCALE GENOMIC DNA]</scope>
    <source>
        <strain evidence="4 5">DY6-4</strain>
    </source>
</reference>
<name>A0A1U7DFL8_9RHOB</name>
<proteinExistence type="predicted"/>
<keyword evidence="2" id="KW-0238">DNA-binding</keyword>
<dbReference type="Proteomes" id="UP000187266">
    <property type="component" value="Chromosome"/>
</dbReference>
<dbReference type="Gene3D" id="1.10.10.10">
    <property type="entry name" value="Winged helix-like DNA-binding domain superfamily/Winged helix DNA-binding domain"/>
    <property type="match status" value="1"/>
</dbReference>
<dbReference type="Pfam" id="PF00392">
    <property type="entry name" value="GntR"/>
    <property type="match status" value="1"/>
</dbReference>
<dbReference type="PRINTS" id="PR00035">
    <property type="entry name" value="HTHGNTR"/>
</dbReference>
<accession>A0A1U7DFL8</accession>
<dbReference type="InterPro" id="IPR000524">
    <property type="entry name" value="Tscrpt_reg_HTH_GntR"/>
</dbReference>
<evidence type="ECO:0000256" key="2">
    <source>
        <dbReference type="ARBA" id="ARBA00023125"/>
    </source>
</evidence>
<dbReference type="PANTHER" id="PTHR43537">
    <property type="entry name" value="TRANSCRIPTIONAL REGULATOR, GNTR FAMILY"/>
    <property type="match status" value="1"/>
</dbReference>
<dbReference type="GO" id="GO:0003700">
    <property type="term" value="F:DNA-binding transcription factor activity"/>
    <property type="evidence" value="ECO:0007669"/>
    <property type="project" value="InterPro"/>
</dbReference>
<dbReference type="SUPFAM" id="SSF48008">
    <property type="entry name" value="GntR ligand-binding domain-like"/>
    <property type="match status" value="1"/>
</dbReference>
<dbReference type="RefSeq" id="WP_076978780.1">
    <property type="nucleotide sequence ID" value="NZ_CP019124.1"/>
</dbReference>
<dbReference type="InterPro" id="IPR036390">
    <property type="entry name" value="WH_DNA-bd_sf"/>
</dbReference>
<keyword evidence="5" id="KW-1185">Reference proteome</keyword>
<dbReference type="SMART" id="SM00895">
    <property type="entry name" value="FCD"/>
    <property type="match status" value="1"/>
</dbReference>
<dbReference type="GO" id="GO:0003677">
    <property type="term" value="F:DNA binding"/>
    <property type="evidence" value="ECO:0007669"/>
    <property type="project" value="UniProtKB-KW"/>
</dbReference>
<dbReference type="InterPro" id="IPR011711">
    <property type="entry name" value="GntR_C"/>
</dbReference>
<dbReference type="InterPro" id="IPR036388">
    <property type="entry name" value="WH-like_DNA-bd_sf"/>
</dbReference>
<dbReference type="PROSITE" id="PS50949">
    <property type="entry name" value="HTH_GNTR"/>
    <property type="match status" value="1"/>
</dbReference>
<dbReference type="EMBL" id="CP019124">
    <property type="protein sequence ID" value="APX88756.1"/>
    <property type="molecule type" value="Genomic_DNA"/>
</dbReference>
<dbReference type="Pfam" id="PF07729">
    <property type="entry name" value="FCD"/>
    <property type="match status" value="1"/>
</dbReference>
<dbReference type="Gene3D" id="1.20.120.530">
    <property type="entry name" value="GntR ligand-binding domain-like"/>
    <property type="match status" value="1"/>
</dbReference>
<accession>A0A2M9DG20</accession>
<dbReference type="OrthoDB" id="284307at2"/>
<evidence type="ECO:0000313" key="5">
    <source>
        <dbReference type="Proteomes" id="UP000187266"/>
    </source>
</evidence>
<organism evidence="4 5">
    <name type="scientific">Brevirhabdus pacifica</name>
    <dbReference type="NCBI Taxonomy" id="1267768"/>
    <lineage>
        <taxon>Bacteria</taxon>
        <taxon>Pseudomonadati</taxon>
        <taxon>Pseudomonadota</taxon>
        <taxon>Alphaproteobacteria</taxon>
        <taxon>Rhodobacterales</taxon>
        <taxon>Paracoccaceae</taxon>
        <taxon>Brevirhabdus</taxon>
    </lineage>
</organism>
<evidence type="ECO:0000313" key="4">
    <source>
        <dbReference type="EMBL" id="APX88756.1"/>
    </source>
</evidence>
<dbReference type="InterPro" id="IPR008920">
    <property type="entry name" value="TF_FadR/GntR_C"/>
</dbReference>
<dbReference type="PANTHER" id="PTHR43537:SF5">
    <property type="entry name" value="UXU OPERON TRANSCRIPTIONAL REGULATOR"/>
    <property type="match status" value="1"/>
</dbReference>
<dbReference type="CDD" id="cd07377">
    <property type="entry name" value="WHTH_GntR"/>
    <property type="match status" value="1"/>
</dbReference>
<evidence type="ECO:0000256" key="1">
    <source>
        <dbReference type="ARBA" id="ARBA00023015"/>
    </source>
</evidence>
<dbReference type="STRING" id="1267768.BV394_02595"/>
<dbReference type="AlphaFoldDB" id="A0A1U7DFL8"/>
<keyword evidence="1" id="KW-0805">Transcription regulation</keyword>
<keyword evidence="3" id="KW-0804">Transcription</keyword>
<sequence>MEEGSAQDRLRRFIEGGGYGVGDRLPPERQLIAELGMTRTALRKGLEALEREGAIWRHVGKGTFVAGVASEVAAMEDTGEAQPPAIPAPLMDLGRQITPLRMMRARLCIEPAIAREAAANASTEAITRVRLAMERANAATSWRDYEAQDDLFHRAIAEATDNPMLLAVFDQMNQVRRVVIWGNLERESARPAHDHSSFGEHTAVTNAIAERNPAAAYEEMRMHLRSVSRRLFDEE</sequence>
<protein>
    <submittedName>
        <fullName evidence="4">GntR family transcriptional regulator</fullName>
    </submittedName>
</protein>
<gene>
    <name evidence="4" type="ORF">BV394_02595</name>
</gene>
<dbReference type="SMART" id="SM00345">
    <property type="entry name" value="HTH_GNTR"/>
    <property type="match status" value="1"/>
</dbReference>
<dbReference type="SUPFAM" id="SSF46785">
    <property type="entry name" value="Winged helix' DNA-binding domain"/>
    <property type="match status" value="1"/>
</dbReference>
<evidence type="ECO:0000256" key="3">
    <source>
        <dbReference type="ARBA" id="ARBA00023163"/>
    </source>
</evidence>